<accession>A0A833UTM0</accession>
<evidence type="ECO:0000313" key="1">
    <source>
        <dbReference type="EMBL" id="KAF1028315.1"/>
    </source>
</evidence>
<proteinExistence type="predicted"/>
<comment type="caution">
    <text evidence="1">The sequence shown here is derived from an EMBL/GenBank/DDBJ whole genome shotgun (WGS) entry which is preliminary data.</text>
</comment>
<evidence type="ECO:0000313" key="2">
    <source>
        <dbReference type="Proteomes" id="UP000490535"/>
    </source>
</evidence>
<dbReference type="Proteomes" id="UP000490535">
    <property type="component" value="Unassembled WGS sequence"/>
</dbReference>
<name>A0A833UTM0_ACIBZ</name>
<organism evidence="1 2">
    <name type="scientific">Acinetobacter bereziniae</name>
    <name type="common">Acinetobacter genomosp. 10</name>
    <dbReference type="NCBI Taxonomy" id="106648"/>
    <lineage>
        <taxon>Bacteria</taxon>
        <taxon>Pseudomonadati</taxon>
        <taxon>Pseudomonadota</taxon>
        <taxon>Gammaproteobacteria</taxon>
        <taxon>Moraxellales</taxon>
        <taxon>Moraxellaceae</taxon>
        <taxon>Acinetobacter</taxon>
    </lineage>
</organism>
<sequence length="181" mass="20636">MFKWFFSSLRLGKITANLALYKMDIRLMNKILVIALVILPVFAQAQAQSFKYKNTESGFKNYQGQATLTGKFSRNLDPEYVDYMGDDICFEPNKTSAALIPRPKGDTRDVWFCFSNFDAAKKTFKLPDNIKKGYCQYEGQATIQIKDYQLFIEETEGYDATQLVSASKITPAKAIKCKVQN</sequence>
<gene>
    <name evidence="1" type="ORF">GAK29_00195</name>
</gene>
<reference evidence="2" key="1">
    <citation type="journal article" date="2020" name="MBio">
        <title>Horizontal gene transfer to a defensive symbiont with a reduced genome amongst a multipartite beetle microbiome.</title>
        <authorList>
            <person name="Waterworth S.C."/>
            <person name="Florez L.V."/>
            <person name="Rees E.R."/>
            <person name="Hertweck C."/>
            <person name="Kaltenpoth M."/>
            <person name="Kwan J.C."/>
        </authorList>
    </citation>
    <scope>NUCLEOTIDE SEQUENCE [LARGE SCALE GENOMIC DNA]</scope>
</reference>
<dbReference type="AlphaFoldDB" id="A0A833UTM0"/>
<protein>
    <submittedName>
        <fullName evidence="1">Uncharacterized protein</fullName>
    </submittedName>
</protein>
<dbReference type="EMBL" id="WNDP01000002">
    <property type="protein sequence ID" value="KAF1028315.1"/>
    <property type="molecule type" value="Genomic_DNA"/>
</dbReference>